<proteinExistence type="predicted"/>
<evidence type="ECO:0000313" key="2">
    <source>
        <dbReference type="Proteomes" id="UP001207468"/>
    </source>
</evidence>
<sequence length="280" mass="29982">MRCFTLAFALVAASLQTALSFLETSPLVAWSSHRSSALDRLRLGSVSTSATPHANDLFSKLLTDTGVCEFDAVIIVNQPRLHASDLRSLPPSSSLATRLQDSPSSIQFPYVRFPLPKQSDPSPFQELADKVAVLCDAQPLSSPIGDTVSSSERGTVRVLQLSMPAVTESAGARKRSVADHEARLATELDKIARAFPRHLVIMAGSPRQDDPVPPPSPAPPAGGILARYQLLTPALITSLILAFFVLVPIVLYGISALASIQSPLRVQPPKGFSADEKKNQ</sequence>
<name>A0ACC0U712_9AGAM</name>
<reference evidence="1" key="1">
    <citation type="submission" date="2021-03" db="EMBL/GenBank/DDBJ databases">
        <title>Evolutionary priming and transition to the ectomycorrhizal habit in an iconic lineage of mushroom-forming fungi: is preadaptation a requirement?</title>
        <authorList>
            <consortium name="DOE Joint Genome Institute"/>
            <person name="Looney B.P."/>
            <person name="Miyauchi S."/>
            <person name="Morin E."/>
            <person name="Drula E."/>
            <person name="Courty P.E."/>
            <person name="Chicoki N."/>
            <person name="Fauchery L."/>
            <person name="Kohler A."/>
            <person name="Kuo A."/>
            <person name="LaButti K."/>
            <person name="Pangilinan J."/>
            <person name="Lipzen A."/>
            <person name="Riley R."/>
            <person name="Andreopoulos W."/>
            <person name="He G."/>
            <person name="Johnson J."/>
            <person name="Barry K.W."/>
            <person name="Grigoriev I.V."/>
            <person name="Nagy L."/>
            <person name="Hibbett D."/>
            <person name="Henrissat B."/>
            <person name="Matheny P.B."/>
            <person name="Labbe J."/>
            <person name="Martin A.F."/>
        </authorList>
    </citation>
    <scope>NUCLEOTIDE SEQUENCE</scope>
    <source>
        <strain evidence="1">BPL698</strain>
    </source>
</reference>
<organism evidence="1 2">
    <name type="scientific">Russula earlei</name>
    <dbReference type="NCBI Taxonomy" id="71964"/>
    <lineage>
        <taxon>Eukaryota</taxon>
        <taxon>Fungi</taxon>
        <taxon>Dikarya</taxon>
        <taxon>Basidiomycota</taxon>
        <taxon>Agaricomycotina</taxon>
        <taxon>Agaricomycetes</taxon>
        <taxon>Russulales</taxon>
        <taxon>Russulaceae</taxon>
        <taxon>Russula</taxon>
    </lineage>
</organism>
<gene>
    <name evidence="1" type="ORF">F5148DRAFT_147344</name>
</gene>
<comment type="caution">
    <text evidence="1">The sequence shown here is derived from an EMBL/GenBank/DDBJ whole genome shotgun (WGS) entry which is preliminary data.</text>
</comment>
<protein>
    <submittedName>
        <fullName evidence="1">Uncharacterized protein</fullName>
    </submittedName>
</protein>
<accession>A0ACC0U712</accession>
<keyword evidence="2" id="KW-1185">Reference proteome</keyword>
<dbReference type="EMBL" id="JAGFNK010000136">
    <property type="protein sequence ID" value="KAI9507201.1"/>
    <property type="molecule type" value="Genomic_DNA"/>
</dbReference>
<dbReference type="Proteomes" id="UP001207468">
    <property type="component" value="Unassembled WGS sequence"/>
</dbReference>
<evidence type="ECO:0000313" key="1">
    <source>
        <dbReference type="EMBL" id="KAI9507201.1"/>
    </source>
</evidence>